<organism evidence="1 2">
    <name type="scientific">Stygiolobus caldivivus</name>
    <dbReference type="NCBI Taxonomy" id="2824673"/>
    <lineage>
        <taxon>Archaea</taxon>
        <taxon>Thermoproteota</taxon>
        <taxon>Thermoprotei</taxon>
        <taxon>Sulfolobales</taxon>
        <taxon>Sulfolobaceae</taxon>
        <taxon>Stygiolobus</taxon>
    </lineage>
</organism>
<dbReference type="GeneID" id="66161875"/>
<evidence type="ECO:0000313" key="1">
    <source>
        <dbReference type="EMBL" id="BCU68828.1"/>
    </source>
</evidence>
<proteinExistence type="predicted"/>
<keyword evidence="2" id="KW-1185">Reference proteome</keyword>
<protein>
    <submittedName>
        <fullName evidence="1">Uncharacterized protein</fullName>
    </submittedName>
</protein>
<reference evidence="1 2" key="1">
    <citation type="submission" date="2021-04" db="EMBL/GenBank/DDBJ databases">
        <title>Complete genome sequence of Stygiolobus sp. KN-1.</title>
        <authorList>
            <person name="Nakamura K."/>
            <person name="Sakai H."/>
            <person name="Kurosawa N."/>
        </authorList>
    </citation>
    <scope>NUCLEOTIDE SEQUENCE [LARGE SCALE GENOMIC DNA]</scope>
    <source>
        <strain evidence="1 2">KN-1</strain>
    </source>
</reference>
<name>A0A8D5U494_9CREN</name>
<dbReference type="RefSeq" id="WP_221288716.1">
    <property type="nucleotide sequence ID" value="NZ_AP024597.1"/>
</dbReference>
<gene>
    <name evidence="1" type="ORF">KN1_01250</name>
</gene>
<accession>A0A8D5U494</accession>
<dbReference type="EMBL" id="AP024597">
    <property type="protein sequence ID" value="BCU68828.1"/>
    <property type="molecule type" value="Genomic_DNA"/>
</dbReference>
<sequence length="206" mass="23797">MGEIPYNTLLLLNMNIWVARDKLAKVVEGNPVIKPLYLYLPSDVIVSLIFNEKIKVGELRLSITKPSIILSPYYVVKALKEWDLLAHETKLYKDEVVLANSRDDICDNDKVVVTQYDISKRLIDKKFVTSCGIEYKPKYYFVPSNERIDSAREGLTTVLYRSEAEKLNVTYFSTGLTVDFHLSLFKNFSDKETRLYESLRDILLVV</sequence>
<evidence type="ECO:0000313" key="2">
    <source>
        <dbReference type="Proteomes" id="UP000825123"/>
    </source>
</evidence>
<dbReference type="KEGG" id="csty:KN1_01250"/>
<dbReference type="Proteomes" id="UP000825123">
    <property type="component" value="Chromosome"/>
</dbReference>
<dbReference type="AlphaFoldDB" id="A0A8D5U494"/>